<dbReference type="Proteomes" id="UP001595868">
    <property type="component" value="Unassembled WGS sequence"/>
</dbReference>
<protein>
    <submittedName>
        <fullName evidence="1">DUF742 domain-containing protein</fullName>
    </submittedName>
</protein>
<name>A0ABV8KI09_9ACTN</name>
<comment type="caution">
    <text evidence="1">The sequence shown here is derived from an EMBL/GenBank/DDBJ whole genome shotgun (WGS) entry which is preliminary data.</text>
</comment>
<gene>
    <name evidence="1" type="ORF">ACFOX0_07285</name>
</gene>
<dbReference type="Pfam" id="PF05331">
    <property type="entry name" value="DUF742"/>
    <property type="match status" value="1"/>
</dbReference>
<evidence type="ECO:0000313" key="1">
    <source>
        <dbReference type="EMBL" id="MFC4105735.1"/>
    </source>
</evidence>
<proteinExistence type="predicted"/>
<accession>A0ABV8KI09</accession>
<evidence type="ECO:0000313" key="2">
    <source>
        <dbReference type="Proteomes" id="UP001595868"/>
    </source>
</evidence>
<dbReference type="PANTHER" id="PTHR36221:SF1">
    <property type="entry name" value="DUF742 DOMAIN-CONTAINING PROTEIN"/>
    <property type="match status" value="1"/>
</dbReference>
<reference evidence="2" key="1">
    <citation type="journal article" date="2019" name="Int. J. Syst. Evol. Microbiol.">
        <title>The Global Catalogue of Microorganisms (GCM) 10K type strain sequencing project: providing services to taxonomists for standard genome sequencing and annotation.</title>
        <authorList>
            <consortium name="The Broad Institute Genomics Platform"/>
            <consortium name="The Broad Institute Genome Sequencing Center for Infectious Disease"/>
            <person name="Wu L."/>
            <person name="Ma J."/>
        </authorList>
    </citation>
    <scope>NUCLEOTIDE SEQUENCE [LARGE SCALE GENOMIC DNA]</scope>
    <source>
        <strain evidence="2">2902at01</strain>
    </source>
</reference>
<sequence>MAATHWKVRPYILTRGRTRTRQPLLVHTLVSVPHYDPAYAAGLLPEARSVYEYASETKSVAELSAFSGMPLGVVRVVVDDLAASDHIVVHSEKYSSPFDFRLLEKLRDGLRQRVR</sequence>
<dbReference type="RefSeq" id="WP_377542940.1">
    <property type="nucleotide sequence ID" value="NZ_JBHSBN010000003.1"/>
</dbReference>
<dbReference type="PANTHER" id="PTHR36221">
    <property type="entry name" value="DUF742 DOMAIN-CONTAINING PROTEIN"/>
    <property type="match status" value="1"/>
</dbReference>
<dbReference type="EMBL" id="JBHSBN010000003">
    <property type="protein sequence ID" value="MFC4105735.1"/>
    <property type="molecule type" value="Genomic_DNA"/>
</dbReference>
<keyword evidence="2" id="KW-1185">Reference proteome</keyword>
<organism evidence="1 2">
    <name type="scientific">Micromonospora zhanjiangensis</name>
    <dbReference type="NCBI Taxonomy" id="1522057"/>
    <lineage>
        <taxon>Bacteria</taxon>
        <taxon>Bacillati</taxon>
        <taxon>Actinomycetota</taxon>
        <taxon>Actinomycetes</taxon>
        <taxon>Micromonosporales</taxon>
        <taxon>Micromonosporaceae</taxon>
        <taxon>Micromonospora</taxon>
    </lineage>
</organism>
<dbReference type="InterPro" id="IPR007995">
    <property type="entry name" value="DUF742"/>
</dbReference>